<evidence type="ECO:0000256" key="1">
    <source>
        <dbReference type="SAM" id="MobiDB-lite"/>
    </source>
</evidence>
<name>A0ABP0BIK8_9PEZI</name>
<dbReference type="Gene3D" id="2.70.50.70">
    <property type="match status" value="1"/>
</dbReference>
<comment type="caution">
    <text evidence="2">The sequence shown here is derived from an EMBL/GenBank/DDBJ whole genome shotgun (WGS) entry which is preliminary data.</text>
</comment>
<evidence type="ECO:0000313" key="3">
    <source>
        <dbReference type="Proteomes" id="UP001642406"/>
    </source>
</evidence>
<sequence length="429" mass="43548">MEMSWPPPFRSKYNPYSLPSAIDYTMTAPLLADGSNFPCKHYQTADMGTPQGRSTATFAAGQAANLTVTGGAPHGGGSCQVSVSYDRGQSFTVVQSIEGGCPANVGSNTINFAIPYDAPQGEALLAWSWFNNLGNREMYMNCAPVTISGSASKKRDETETEEKSLMKRAAHTPLNSRPKLFVANVGNGCTTVDSRDVKFPQPGPDVNVQSAQGAVAPVGSGCQSGVSVSSQAGDEVSSAPKSPDSAKSPQNAGGVFVTVATSAAFASVTKAPTAASAVPAPATAPSAAVAPLAVPPAAAVSPASVSAVSVSAPSDSAAPAANPIPNIPATKGSPQPAIGEVASPSTVDSSSSSSAAAFSPGTPCTAEGRWSCLPGGRKFQRCASGRWSAVQAMAAGTVCHVGQSDRFSIEAENTAPALSRFRPRQLRHG</sequence>
<dbReference type="EMBL" id="CAWUHC010000027">
    <property type="protein sequence ID" value="CAK7219398.1"/>
    <property type="molecule type" value="Genomic_DNA"/>
</dbReference>
<feature type="region of interest" description="Disordered" evidence="1">
    <location>
        <begin position="219"/>
        <end position="251"/>
    </location>
</feature>
<proteinExistence type="predicted"/>
<feature type="region of interest" description="Disordered" evidence="1">
    <location>
        <begin position="314"/>
        <end position="364"/>
    </location>
</feature>
<dbReference type="PANTHER" id="PTHR36182">
    <property type="entry name" value="PROTEIN, PUTATIVE (AFU_ORTHOLOGUE AFUA_6G10930)-RELATED"/>
    <property type="match status" value="1"/>
</dbReference>
<feature type="region of interest" description="Disordered" evidence="1">
    <location>
        <begin position="149"/>
        <end position="171"/>
    </location>
</feature>
<gene>
    <name evidence="2" type="ORF">SBRCBS47491_003830</name>
</gene>
<keyword evidence="3" id="KW-1185">Reference proteome</keyword>
<reference evidence="2 3" key="1">
    <citation type="submission" date="2024-01" db="EMBL/GenBank/DDBJ databases">
        <authorList>
            <person name="Allen C."/>
            <person name="Tagirdzhanova G."/>
        </authorList>
    </citation>
    <scope>NUCLEOTIDE SEQUENCE [LARGE SCALE GENOMIC DNA]</scope>
</reference>
<evidence type="ECO:0008006" key="4">
    <source>
        <dbReference type="Google" id="ProtNLM"/>
    </source>
</evidence>
<feature type="compositionally biased region" description="Basic and acidic residues" evidence="1">
    <location>
        <begin position="153"/>
        <end position="165"/>
    </location>
</feature>
<feature type="compositionally biased region" description="Low complexity" evidence="1">
    <location>
        <begin position="342"/>
        <end position="359"/>
    </location>
</feature>
<protein>
    <recommendedName>
        <fullName evidence="4">Extracellular protein</fullName>
    </recommendedName>
</protein>
<organism evidence="2 3">
    <name type="scientific">Sporothrix bragantina</name>
    <dbReference type="NCBI Taxonomy" id="671064"/>
    <lineage>
        <taxon>Eukaryota</taxon>
        <taxon>Fungi</taxon>
        <taxon>Dikarya</taxon>
        <taxon>Ascomycota</taxon>
        <taxon>Pezizomycotina</taxon>
        <taxon>Sordariomycetes</taxon>
        <taxon>Sordariomycetidae</taxon>
        <taxon>Ophiostomatales</taxon>
        <taxon>Ophiostomataceae</taxon>
        <taxon>Sporothrix</taxon>
    </lineage>
</organism>
<dbReference type="PANTHER" id="PTHR36182:SF1">
    <property type="entry name" value="PROTEIN, PUTATIVE (AFU_ORTHOLOGUE AFUA_6G10930)-RELATED"/>
    <property type="match status" value="1"/>
</dbReference>
<evidence type="ECO:0000313" key="2">
    <source>
        <dbReference type="EMBL" id="CAK7219398.1"/>
    </source>
</evidence>
<accession>A0ABP0BIK8</accession>
<dbReference type="Proteomes" id="UP001642406">
    <property type="component" value="Unassembled WGS sequence"/>
</dbReference>